<feature type="region of interest" description="Disordered" evidence="1">
    <location>
        <begin position="480"/>
        <end position="560"/>
    </location>
</feature>
<evidence type="ECO:0000313" key="3">
    <source>
        <dbReference type="EMBL" id="CAP38353.1"/>
    </source>
</evidence>
<dbReference type="HOGENOM" id="CLU_272051_0_0_1"/>
<dbReference type="PANTHER" id="PTHR23015">
    <property type="entry name" value="UNCHARACTERIZED C.ELEGANS PROTEIN"/>
    <property type="match status" value="1"/>
</dbReference>
<evidence type="ECO:0000313" key="5">
    <source>
        <dbReference type="WormBase" id="CBG21597"/>
    </source>
</evidence>
<feature type="compositionally biased region" description="Acidic residues" evidence="1">
    <location>
        <begin position="942"/>
        <end position="977"/>
    </location>
</feature>
<evidence type="ECO:0000259" key="2">
    <source>
        <dbReference type="Pfam" id="PF01827"/>
    </source>
</evidence>
<evidence type="ECO:0000313" key="4">
    <source>
        <dbReference type="Proteomes" id="UP000008549"/>
    </source>
</evidence>
<keyword evidence="4" id="KW-1185">Reference proteome</keyword>
<organism evidence="3 4">
    <name type="scientific">Caenorhabditis briggsae</name>
    <dbReference type="NCBI Taxonomy" id="6238"/>
    <lineage>
        <taxon>Eukaryota</taxon>
        <taxon>Metazoa</taxon>
        <taxon>Ecdysozoa</taxon>
        <taxon>Nematoda</taxon>
        <taxon>Chromadorea</taxon>
        <taxon>Rhabditida</taxon>
        <taxon>Rhabditina</taxon>
        <taxon>Rhabditomorpha</taxon>
        <taxon>Rhabditoidea</taxon>
        <taxon>Rhabditidae</taxon>
        <taxon>Peloderinae</taxon>
        <taxon>Caenorhabditis</taxon>
    </lineage>
</organism>
<protein>
    <submittedName>
        <fullName evidence="3">Protein CBG21597</fullName>
    </submittedName>
</protein>
<reference evidence="3 4" key="1">
    <citation type="journal article" date="2003" name="PLoS Biol.">
        <title>The genome sequence of Caenorhabditis briggsae: a platform for comparative genomics.</title>
        <authorList>
            <person name="Stein L.D."/>
            <person name="Bao Z."/>
            <person name="Blasiar D."/>
            <person name="Blumenthal T."/>
            <person name="Brent M.R."/>
            <person name="Chen N."/>
            <person name="Chinwalla A."/>
            <person name="Clarke L."/>
            <person name="Clee C."/>
            <person name="Coghlan A."/>
            <person name="Coulson A."/>
            <person name="D'Eustachio P."/>
            <person name="Fitch D.H."/>
            <person name="Fulton L.A."/>
            <person name="Fulton R.E."/>
            <person name="Griffiths-Jones S."/>
            <person name="Harris T.W."/>
            <person name="Hillier L.W."/>
            <person name="Kamath R."/>
            <person name="Kuwabara P.E."/>
            <person name="Mardis E.R."/>
            <person name="Marra M.A."/>
            <person name="Miner T.L."/>
            <person name="Minx P."/>
            <person name="Mullikin J.C."/>
            <person name="Plumb R.W."/>
            <person name="Rogers J."/>
            <person name="Schein J.E."/>
            <person name="Sohrmann M."/>
            <person name="Spieth J."/>
            <person name="Stajich J.E."/>
            <person name="Wei C."/>
            <person name="Willey D."/>
            <person name="Wilson R.K."/>
            <person name="Durbin R."/>
            <person name="Waterston R.H."/>
        </authorList>
    </citation>
    <scope>NUCLEOTIDE SEQUENCE [LARGE SCALE GENOMIC DNA]</scope>
    <source>
        <strain evidence="3 4">AF16</strain>
    </source>
</reference>
<feature type="compositionally biased region" description="Basic and acidic residues" evidence="1">
    <location>
        <begin position="536"/>
        <end position="550"/>
    </location>
</feature>
<dbReference type="InterPro" id="IPR040161">
    <property type="entry name" value="FB224"/>
</dbReference>
<dbReference type="RefSeq" id="XP_002632672.1">
    <property type="nucleotide sequence ID" value="XM_002632626.1"/>
</dbReference>
<dbReference type="InParanoid" id="A8Y063"/>
<dbReference type="KEGG" id="cbr:CBG_21597"/>
<dbReference type="InterPro" id="IPR002900">
    <property type="entry name" value="DUF38/FTH_CAE_spp"/>
</dbReference>
<sequence length="1189" mass="139472">MTDSDDDIIMETKIPGTEITYKDFLTDQFEQRFSMERAHFLLAQAVEEKSDRKRPRTSEGEEVSPAKKRYYGDFVISESPSLSLEELKKRTPRRIKKSIIQEIEENYYFALYDPVEFIGFSEDPIPMKKVRNLYGQLAMKKLKEIEKDENGVVKDIKDCCDLMLYRRINDECWENVEWSYLKIKKLKLLVGWDYIEIRINDVHGTRMSIFYEDNQGKTLVKHPNGLDNYEGNFQDKAACDFHFLLVTSATMERVTLKIADEPKVRVKDLDVSIYNTLLGLMNAYCRSIKARKFSFMLTELGGEHRYLNQFVKKFDGVECIKLRRPKRAAKYFINDKEMVELKQWKQAKELDIGDRILHEWDSYVHFETVRVEWMNGIDMWDTLLSISSSSLSTGSSDFTDSAPEPPWENPDYDESGSSASTGSAGLAWPTGPGIRPITNPKMPSPEFLTSDEEREILLHYEYLKQNSARQAHSNLCQMIDSQEVPDPPPSPEESEVSSAGYEGCVDTPHSRESFSFDPNSVYGPRWDSTPGPLKRTKSEDEVYPPKKNYNEADSDDETMEHDKEDEYENGIELRTVNQKFMYLKGHVTRFDEKQFRYSSRMMKSEVKNSSNSLVMLADIPNTVKVAITYGKVKLELCPLRNMDPQDIVKRYQMEYWRGNGGTWLWYQGDVRFVDNRKYQELAARDFIRATRRELYKLEIDFEEYNGWNLKIYPFTAFFKKLEAYPMDPISLSHTFKMKTYAKVEKSMLSQPKHLEYMISHIRWSERVPADVHRDIVPNPYVIELSVWDSSHLETRELPALSFESIIQLEQWREPKQLVVNDPQISFSGYMKTLLTFNSVEYWELKPRLLMAAPQELTNEELTNEVSKIIRKEFKSLHTFRQAHRVVWDFIRRHDGLEQRLRNEALAKAERLELRRQKEEYKQRRREGTLFRRPLNPDGSEVQPEEEEEESESDEEESNDDDVEDEEEVSENEEENAEFADDDTVVYTVRFVRRKMRKLAENVMRRENNRETRILKFYDIYKARLELVGLDAFLDLFEKTLRDYHLTLRVVELRIKLFGFDRSLIHDTTCLLSVFKCLNPGVLRKLTIETVNHREFGIRCDSISSKYIVNEPNYQNPGEFSPMRPVLETGHWRRLTMLDTKNVKMVLGWETLFHLAYIGITKLTIGPILDIIAKSKARSVHECSNGAVEM</sequence>
<dbReference type="Pfam" id="PF01827">
    <property type="entry name" value="FTH"/>
    <property type="match status" value="1"/>
</dbReference>
<name>A8Y063_CAEBR</name>
<dbReference type="Proteomes" id="UP000008549">
    <property type="component" value="Unassembled WGS sequence"/>
</dbReference>
<feature type="domain" description="DUF38" evidence="2">
    <location>
        <begin position="334"/>
        <end position="373"/>
    </location>
</feature>
<feature type="compositionally biased region" description="Low complexity" evidence="1">
    <location>
        <begin position="415"/>
        <end position="427"/>
    </location>
</feature>
<dbReference type="EMBL" id="HE601157">
    <property type="protein sequence ID" value="CAP38353.1"/>
    <property type="molecule type" value="Genomic_DNA"/>
</dbReference>
<evidence type="ECO:0000256" key="1">
    <source>
        <dbReference type="SAM" id="MobiDB-lite"/>
    </source>
</evidence>
<reference evidence="3 4" key="2">
    <citation type="journal article" date="2011" name="PLoS Genet.">
        <title>Caenorhabditis briggsae recombinant inbred line genotypes reveal inter-strain incompatibility and the evolution of recombination.</title>
        <authorList>
            <person name="Ross J.A."/>
            <person name="Koboldt D.C."/>
            <person name="Staisch J.E."/>
            <person name="Chamberlin H.M."/>
            <person name="Gupta B.P."/>
            <person name="Miller R.D."/>
            <person name="Baird S.E."/>
            <person name="Haag E.S."/>
        </authorList>
    </citation>
    <scope>NUCLEOTIDE SEQUENCE [LARGE SCALE GENOMIC DNA]</scope>
    <source>
        <strain evidence="3 4">AF16</strain>
    </source>
</reference>
<proteinExistence type="predicted"/>
<dbReference type="WormBase" id="CBG21597">
    <property type="protein sequence ID" value="CBP47989"/>
    <property type="gene ID" value="WBGene00040324"/>
</dbReference>
<dbReference type="GeneID" id="8574668"/>
<feature type="region of interest" description="Disordered" evidence="1">
    <location>
        <begin position="924"/>
        <end position="977"/>
    </location>
</feature>
<dbReference type="PANTHER" id="PTHR23015:SF4">
    <property type="entry name" value="DUF38 DOMAIN-CONTAINING PROTEIN-RELATED"/>
    <property type="match status" value="1"/>
</dbReference>
<accession>A8Y063</accession>
<gene>
    <name evidence="3 5" type="ORF">CBG21597</name>
    <name evidence="3" type="ORF">CBG_21597</name>
</gene>
<feature type="region of interest" description="Disordered" evidence="1">
    <location>
        <begin position="394"/>
        <end position="439"/>
    </location>
</feature>
<dbReference type="CTD" id="8574668"/>
<dbReference type="AlphaFoldDB" id="A8Y063"/>